<evidence type="ECO:0000256" key="3">
    <source>
        <dbReference type="ARBA" id="ARBA00020628"/>
    </source>
</evidence>
<evidence type="ECO:0000256" key="6">
    <source>
        <dbReference type="ARBA" id="ARBA00023163"/>
    </source>
</evidence>
<comment type="subcellular location">
    <subcellularLocation>
        <location evidence="1 9">Nucleus</location>
    </subcellularLocation>
</comment>
<comment type="similarity">
    <text evidence="2 9">Belongs to the Mediator complex subunit 5 family.</text>
</comment>
<evidence type="ECO:0000256" key="1">
    <source>
        <dbReference type="ARBA" id="ARBA00004123"/>
    </source>
</evidence>
<evidence type="ECO:0000256" key="7">
    <source>
        <dbReference type="ARBA" id="ARBA00023242"/>
    </source>
</evidence>
<name>A0A9P8NT49_9ASCO</name>
<dbReference type="GO" id="GO:0003712">
    <property type="term" value="F:transcription coregulator activity"/>
    <property type="evidence" value="ECO:0007669"/>
    <property type="project" value="InterPro"/>
</dbReference>
<dbReference type="Proteomes" id="UP000788993">
    <property type="component" value="Unassembled WGS sequence"/>
</dbReference>
<gene>
    <name evidence="9" type="primary">MED5</name>
    <name evidence="10" type="ORF">OGATHE_006416</name>
</gene>
<dbReference type="GO" id="GO:0006357">
    <property type="term" value="P:regulation of transcription by RNA polymerase II"/>
    <property type="evidence" value="ECO:0007669"/>
    <property type="project" value="InterPro"/>
</dbReference>
<organism evidence="10 11">
    <name type="scientific">Ogataea polymorpha</name>
    <dbReference type="NCBI Taxonomy" id="460523"/>
    <lineage>
        <taxon>Eukaryota</taxon>
        <taxon>Fungi</taxon>
        <taxon>Dikarya</taxon>
        <taxon>Ascomycota</taxon>
        <taxon>Saccharomycotina</taxon>
        <taxon>Pichiomycetes</taxon>
        <taxon>Pichiales</taxon>
        <taxon>Pichiaceae</taxon>
        <taxon>Ogataea</taxon>
    </lineage>
</organism>
<comment type="subunit">
    <text evidence="9">Component of the Mediator complex.</text>
</comment>
<comment type="caution">
    <text evidence="10">The sequence shown here is derived from an EMBL/GenBank/DDBJ whole genome shotgun (WGS) entry which is preliminary data.</text>
</comment>
<accession>A0A9P8NT49</accession>
<dbReference type="PANTHER" id="PTHR35784:SF1">
    <property type="entry name" value="MEDIATOR OF RNA POLYMERASE II TRANSCRIPTION SUBUNIT 5"/>
    <property type="match status" value="1"/>
</dbReference>
<keyword evidence="11" id="KW-1185">Reference proteome</keyword>
<comment type="function">
    <text evidence="9">Component of the Mediator complex, a coactivator involved in the regulated transcription of nearly all RNA polymerase II-dependent genes. Mediator functions as a bridge to convey information from gene-specific regulatory proteins to the basal RNA polymerase II transcription machinery. Mediator is recruited to promoters by direct interactions with regulatory proteins and serves as a scaffold for the assembly of a functional preinitiation complex with RNA polymerase II and the general transcription factors.</text>
</comment>
<proteinExistence type="inferred from homology"/>
<dbReference type="PANTHER" id="PTHR35784">
    <property type="entry name" value="MEDIATOR OF RNA POLYMERASE II TRANSCRIPTION SUBUNIT 5"/>
    <property type="match status" value="1"/>
</dbReference>
<reference evidence="10" key="1">
    <citation type="journal article" date="2021" name="Open Biol.">
        <title>Shared evolutionary footprints suggest mitochondrial oxidative damage underlies multiple complex I losses in fungi.</title>
        <authorList>
            <person name="Schikora-Tamarit M.A."/>
            <person name="Marcet-Houben M."/>
            <person name="Nosek J."/>
            <person name="Gabaldon T."/>
        </authorList>
    </citation>
    <scope>NUCLEOTIDE SEQUENCE</scope>
    <source>
        <strain evidence="10">NCAIM Y.01608</strain>
    </source>
</reference>
<protein>
    <recommendedName>
        <fullName evidence="3 9">Mediator of RNA polymerase II transcription subunit 5</fullName>
    </recommendedName>
    <alternativeName>
        <fullName evidence="8 9">Mediator complex subunit 5</fullName>
    </alternativeName>
</protein>
<dbReference type="InterPro" id="IPR014801">
    <property type="entry name" value="Mediator_Med5_fun"/>
</dbReference>
<dbReference type="AlphaFoldDB" id="A0A9P8NT49"/>
<dbReference type="GO" id="GO:0016592">
    <property type="term" value="C:mediator complex"/>
    <property type="evidence" value="ECO:0007669"/>
    <property type="project" value="InterPro"/>
</dbReference>
<evidence type="ECO:0000256" key="2">
    <source>
        <dbReference type="ARBA" id="ARBA00008782"/>
    </source>
</evidence>
<dbReference type="EMBL" id="JAEUBD010001571">
    <property type="protein sequence ID" value="KAH3658692.1"/>
    <property type="molecule type" value="Genomic_DNA"/>
</dbReference>
<sequence length="866" mass="96927">MSSISIPATDVELTLEQLMNVSLKKNYTPSAFGKLFREFKHRVAANSDEEVDLQCLLTNCAQSPQKLRYVHEILVESDFTGAVDGLTALFGKYMARIGENDELAILIWLNQISGKVPWKQAIESPEFVEQLTSFVRASMQQQTSPKKALMVAKLMVQMLKSCPGPDNSCTSLVQQYLEYLEKHHDTAYRYLNSFFQGYNLSTMQKDYAMPAQEQTGRVSRNIIKVSRLKKIVWLAHQITVVFSPVSETFLQGFKSLLNLSSVATSTTNVSIAFELTVSLFDGLSLSTYRTQHIWRHFIVSKLPEVFKLLTISQQNLKDTLTNAFETIKDHDELKQKLMTILAECELVAGVEDVLPAQDDLSRFQEVFEDANPEFVSLEESGACELVNSVSTLASGRRLAQLVTDAVTRFVHEDDHARLKRLLLALTSVPHVLDVVVLHKNPYSFVQPLVTYLDASIDRGFAQDAMDVDGDSSNLQDMHANLGALLLFVAYCGFRYSLDLKREHTGSEAVRIMADWDPLLDTTLMEQLQDPQSSINAVMGDWIASLFDTNNTDGVSDELLKKSASVREYYVAIPCVVGQAVRACQLGMIQFDDLVSGLEYCHQPFLLPTLLNVLRHLTALMSTEASLEGSVFEQVLEKLIGAELAGELRVLHGMALEMSNDDLFNCGIRASPVQPPAPATRLDALIAFVIDSDASQTFELVEVYKNAAGQQLDFFYHELGRLLQEQAQYQPSLFEPLSYELVATLMINYASWCAPETLQKWMVASTDVSAIYNRTGRAKVRIDQYPAEDEMNDANDSNDKLGDMAFDANLFGFIEEAKLDEPEPQEQLEQHGPDLFQANIAVIAQESSTLVATVLKNLAVRYTHDRE</sequence>
<keyword evidence="4 9" id="KW-0805">Transcription regulation</keyword>
<dbReference type="Pfam" id="PF08689">
    <property type="entry name" value="Med5"/>
    <property type="match status" value="1"/>
</dbReference>
<evidence type="ECO:0000313" key="10">
    <source>
        <dbReference type="EMBL" id="KAH3658692.1"/>
    </source>
</evidence>
<keyword evidence="7 9" id="KW-0539">Nucleus</keyword>
<keyword evidence="6 9" id="KW-0804">Transcription</keyword>
<evidence type="ECO:0000256" key="4">
    <source>
        <dbReference type="ARBA" id="ARBA00023015"/>
    </source>
</evidence>
<evidence type="ECO:0000256" key="9">
    <source>
        <dbReference type="RuleBase" id="RU364142"/>
    </source>
</evidence>
<evidence type="ECO:0000313" key="11">
    <source>
        <dbReference type="Proteomes" id="UP000788993"/>
    </source>
</evidence>
<evidence type="ECO:0000256" key="8">
    <source>
        <dbReference type="ARBA" id="ARBA00031256"/>
    </source>
</evidence>
<keyword evidence="5 9" id="KW-0010">Activator</keyword>
<reference evidence="10" key="2">
    <citation type="submission" date="2021-01" db="EMBL/GenBank/DDBJ databases">
        <authorList>
            <person name="Schikora-Tamarit M.A."/>
        </authorList>
    </citation>
    <scope>NUCLEOTIDE SEQUENCE</scope>
    <source>
        <strain evidence="10">NCAIM Y.01608</strain>
    </source>
</reference>
<evidence type="ECO:0000256" key="5">
    <source>
        <dbReference type="ARBA" id="ARBA00023159"/>
    </source>
</evidence>